<dbReference type="InterPro" id="IPR050490">
    <property type="entry name" value="Bact_solute-bd_prot1"/>
</dbReference>
<evidence type="ECO:0000313" key="8">
    <source>
        <dbReference type="EMBL" id="MEK8131875.1"/>
    </source>
</evidence>
<dbReference type="EMBL" id="JBBPCC010000024">
    <property type="protein sequence ID" value="MEK8131875.1"/>
    <property type="molecule type" value="Genomic_DNA"/>
</dbReference>
<organism evidence="8 9">
    <name type="scientific">Paenibacillus filicis</name>
    <dbReference type="NCBI Taxonomy" id="669464"/>
    <lineage>
        <taxon>Bacteria</taxon>
        <taxon>Bacillati</taxon>
        <taxon>Bacillota</taxon>
        <taxon>Bacilli</taxon>
        <taxon>Bacillales</taxon>
        <taxon>Paenibacillaceae</taxon>
        <taxon>Paenibacillus</taxon>
    </lineage>
</organism>
<feature type="region of interest" description="Disordered" evidence="6">
    <location>
        <begin position="26"/>
        <end position="51"/>
    </location>
</feature>
<name>A0ABU9DSN6_9BACL</name>
<evidence type="ECO:0000256" key="3">
    <source>
        <dbReference type="ARBA" id="ARBA00023136"/>
    </source>
</evidence>
<accession>A0ABU9DSN6</accession>
<dbReference type="RefSeq" id="WP_341419003.1">
    <property type="nucleotide sequence ID" value="NZ_JBBPCC010000024.1"/>
</dbReference>
<comment type="caution">
    <text evidence="8">The sequence shown here is derived from an EMBL/GenBank/DDBJ whole genome shotgun (WGS) entry which is preliminary data.</text>
</comment>
<evidence type="ECO:0000256" key="5">
    <source>
        <dbReference type="ARBA" id="ARBA00023288"/>
    </source>
</evidence>
<evidence type="ECO:0000256" key="6">
    <source>
        <dbReference type="SAM" id="MobiDB-lite"/>
    </source>
</evidence>
<evidence type="ECO:0000256" key="4">
    <source>
        <dbReference type="ARBA" id="ARBA00023139"/>
    </source>
</evidence>
<evidence type="ECO:0000313" key="9">
    <source>
        <dbReference type="Proteomes" id="UP001469365"/>
    </source>
</evidence>
<proteinExistence type="predicted"/>
<dbReference type="PANTHER" id="PTHR43649:SF33">
    <property type="entry name" value="POLYGALACTURONAN_RHAMNOGALACTURONAN-BINDING PROTEIN YTCQ"/>
    <property type="match status" value="1"/>
</dbReference>
<evidence type="ECO:0000256" key="1">
    <source>
        <dbReference type="ARBA" id="ARBA00022475"/>
    </source>
</evidence>
<reference evidence="8 9" key="1">
    <citation type="submission" date="2024-04" db="EMBL/GenBank/DDBJ databases">
        <title>draft genome sequnece of Paenibacillus filicis.</title>
        <authorList>
            <person name="Kim D.-U."/>
        </authorList>
    </citation>
    <scope>NUCLEOTIDE SEQUENCE [LARGE SCALE GENOMIC DNA]</scope>
    <source>
        <strain evidence="8 9">KACC14197</strain>
    </source>
</reference>
<dbReference type="Pfam" id="PF01547">
    <property type="entry name" value="SBP_bac_1"/>
    <property type="match status" value="1"/>
</dbReference>
<dbReference type="SUPFAM" id="SSF53850">
    <property type="entry name" value="Periplasmic binding protein-like II"/>
    <property type="match status" value="1"/>
</dbReference>
<keyword evidence="5" id="KW-0449">Lipoprotein</keyword>
<dbReference type="Gene3D" id="3.40.190.10">
    <property type="entry name" value="Periplasmic binding protein-like II"/>
    <property type="match status" value="2"/>
</dbReference>
<dbReference type="PANTHER" id="PTHR43649">
    <property type="entry name" value="ARABINOSE-BINDING PROTEIN-RELATED"/>
    <property type="match status" value="1"/>
</dbReference>
<dbReference type="Proteomes" id="UP001469365">
    <property type="component" value="Unassembled WGS sequence"/>
</dbReference>
<gene>
    <name evidence="8" type="ORF">WMW72_28600</name>
</gene>
<sequence length="543" mass="59968">MNKCTAWISSLTAVVMLAGVSAGCSQGGAKGEPGAPGPGGQTGPAAAEQGTGYPIPGGVKLKYWTHLPANTSAIAKNLGETEFAKELKKRTGIEIEYIHPAAGKEDEQLNLMIASGDLPDIIEYDWTKYPGGPEKAISDKIITKLNSLQDQYAPNWSGYLKQHPDIEKMVKTDEGSYYSFPFIRGDQALLVSAGPIMRKDWLDDLGLAAPTTMDEWYTVLKAFKEKKGAVTPFSPYWNFQNSVLSWGTFVGAYGITKGFYVDDGKVKYGQIEPAYKDFVVTMNRWFKEKLLDNNFATLDTKTVDANILDGKSGATVASAGSGVTKWMTTMKDKDPKFQVMGVPYPVLKKGDKPQFGQYSLPFVGFGSAVSASSKHKEAAVRFLDYLYGEEGQRLANFGIEGASYTMENGKPRFTDLIINNPNKLPQSQAMAKYTLSHDMGPFVQRGDVNQTMNPVPTEAVRTWADTDAAKHFLPPIFVAPDQREAMAKIMNEVTTYENEMLLKFIMGTEPLDNFDKYVQQMKKLGIEKAVEMQQAAFERYSKR</sequence>
<dbReference type="PROSITE" id="PS51257">
    <property type="entry name" value="PROKAR_LIPOPROTEIN"/>
    <property type="match status" value="1"/>
</dbReference>
<keyword evidence="2 7" id="KW-0732">Signal</keyword>
<protein>
    <submittedName>
        <fullName evidence="8">Extracellular solute-binding protein</fullName>
    </submittedName>
</protein>
<keyword evidence="3" id="KW-0472">Membrane</keyword>
<keyword evidence="4" id="KW-0564">Palmitate</keyword>
<feature type="chain" id="PRO_5046356028" evidence="7">
    <location>
        <begin position="23"/>
        <end position="543"/>
    </location>
</feature>
<feature type="signal peptide" evidence="7">
    <location>
        <begin position="1"/>
        <end position="22"/>
    </location>
</feature>
<dbReference type="InterPro" id="IPR006059">
    <property type="entry name" value="SBP"/>
</dbReference>
<keyword evidence="9" id="KW-1185">Reference proteome</keyword>
<evidence type="ECO:0000256" key="2">
    <source>
        <dbReference type="ARBA" id="ARBA00022729"/>
    </source>
</evidence>
<keyword evidence="1" id="KW-1003">Cell membrane</keyword>
<evidence type="ECO:0000256" key="7">
    <source>
        <dbReference type="SAM" id="SignalP"/>
    </source>
</evidence>